<dbReference type="Proteomes" id="UP000567293">
    <property type="component" value="Unassembled WGS sequence"/>
</dbReference>
<sequence>MPLQTFARAFFWILGFLVIFAGAAAWWFVYRPLPQLAGSISLPGLEREVTVDRDGWSVPHIRAASVKDAAEAQGYVMAQDRLWQMDLLRRVARGQLSE</sequence>
<dbReference type="InterPro" id="IPR023343">
    <property type="entry name" value="Penicillin_amidase_dom1"/>
</dbReference>
<keyword evidence="2" id="KW-0472">Membrane</keyword>
<dbReference type="GO" id="GO:0016811">
    <property type="term" value="F:hydrolase activity, acting on carbon-nitrogen (but not peptide) bonds, in linear amides"/>
    <property type="evidence" value="ECO:0007669"/>
    <property type="project" value="InterPro"/>
</dbReference>
<feature type="transmembrane region" description="Helical" evidence="2">
    <location>
        <begin position="6"/>
        <end position="29"/>
    </location>
</feature>
<protein>
    <submittedName>
        <fullName evidence="3">Penicillin acylase family protein</fullName>
    </submittedName>
</protein>
<dbReference type="Pfam" id="PF01804">
    <property type="entry name" value="Penicil_amidase"/>
    <property type="match status" value="1"/>
</dbReference>
<accession>A0A7V8NL54</accession>
<evidence type="ECO:0000313" key="4">
    <source>
        <dbReference type="Proteomes" id="UP000567293"/>
    </source>
</evidence>
<feature type="non-terminal residue" evidence="3">
    <location>
        <position position="98"/>
    </location>
</feature>
<reference evidence="3" key="1">
    <citation type="submission" date="2020-06" db="EMBL/GenBank/DDBJ databases">
        <title>Legume-microbial interactions unlock mineral nutrients during tropical forest succession.</title>
        <authorList>
            <person name="Epihov D.Z."/>
        </authorList>
    </citation>
    <scope>NUCLEOTIDE SEQUENCE [LARGE SCALE GENOMIC DNA]</scope>
    <source>
        <strain evidence="3">Pan2503</strain>
    </source>
</reference>
<dbReference type="SUPFAM" id="SSF56235">
    <property type="entry name" value="N-terminal nucleophile aminohydrolases (Ntn hydrolases)"/>
    <property type="match status" value="1"/>
</dbReference>
<evidence type="ECO:0000313" key="3">
    <source>
        <dbReference type="EMBL" id="MBA0083392.1"/>
    </source>
</evidence>
<comment type="similarity">
    <text evidence="1">Belongs to the peptidase S45 family.</text>
</comment>
<dbReference type="EMBL" id="JACDQQ010000021">
    <property type="protein sequence ID" value="MBA0083392.1"/>
    <property type="molecule type" value="Genomic_DNA"/>
</dbReference>
<keyword evidence="2" id="KW-1133">Transmembrane helix</keyword>
<keyword evidence="4" id="KW-1185">Reference proteome</keyword>
<keyword evidence="2" id="KW-0812">Transmembrane</keyword>
<dbReference type="PANTHER" id="PTHR34218">
    <property type="entry name" value="PEPTIDASE S45 PENICILLIN AMIDASE"/>
    <property type="match status" value="1"/>
</dbReference>
<evidence type="ECO:0000256" key="2">
    <source>
        <dbReference type="SAM" id="Phobius"/>
    </source>
</evidence>
<dbReference type="AlphaFoldDB" id="A0A7V8NL54"/>
<comment type="caution">
    <text evidence="3">The sequence shown here is derived from an EMBL/GenBank/DDBJ whole genome shotgun (WGS) entry which is preliminary data.</text>
</comment>
<name>A0A7V8NL54_9BACT</name>
<organism evidence="3 4">
    <name type="scientific">Candidatus Acidiferrum panamense</name>
    <dbReference type="NCBI Taxonomy" id="2741543"/>
    <lineage>
        <taxon>Bacteria</taxon>
        <taxon>Pseudomonadati</taxon>
        <taxon>Acidobacteriota</taxon>
        <taxon>Terriglobia</taxon>
        <taxon>Candidatus Acidiferrales</taxon>
        <taxon>Candidatus Acidiferrum</taxon>
    </lineage>
</organism>
<dbReference type="GO" id="GO:0017000">
    <property type="term" value="P:antibiotic biosynthetic process"/>
    <property type="evidence" value="ECO:0007669"/>
    <property type="project" value="InterPro"/>
</dbReference>
<evidence type="ECO:0000256" key="1">
    <source>
        <dbReference type="ARBA" id="ARBA00006586"/>
    </source>
</evidence>
<gene>
    <name evidence="3" type="ORF">HRJ53_00190</name>
</gene>
<dbReference type="InterPro" id="IPR029055">
    <property type="entry name" value="Ntn_hydrolases_N"/>
</dbReference>
<proteinExistence type="inferred from homology"/>
<dbReference type="PANTHER" id="PTHR34218:SF4">
    <property type="entry name" value="ACYL-HOMOSERINE LACTONE ACYLASE QUIP"/>
    <property type="match status" value="1"/>
</dbReference>
<dbReference type="InterPro" id="IPR002692">
    <property type="entry name" value="S45"/>
</dbReference>
<dbReference type="Gene3D" id="1.10.439.10">
    <property type="entry name" value="Penicillin Amidohydrolase, domain 1"/>
    <property type="match status" value="1"/>
</dbReference>